<proteinExistence type="predicted"/>
<reference evidence="1 2" key="1">
    <citation type="journal article" date="2020" name="Mol. Biol. Evol.">
        <title>Distinct Expression and Methylation Patterns for Genes with Different Fates following a Single Whole-Genome Duplication in Flowering Plants.</title>
        <authorList>
            <person name="Shi T."/>
            <person name="Rahmani R.S."/>
            <person name="Gugger P.F."/>
            <person name="Wang M."/>
            <person name="Li H."/>
            <person name="Zhang Y."/>
            <person name="Li Z."/>
            <person name="Wang Q."/>
            <person name="Van de Peer Y."/>
            <person name="Marchal K."/>
            <person name="Chen J."/>
        </authorList>
    </citation>
    <scope>NUCLEOTIDE SEQUENCE [LARGE SCALE GENOMIC DNA]</scope>
    <source>
        <tissue evidence="1">Leaf</tissue>
    </source>
</reference>
<comment type="caution">
    <text evidence="1">The sequence shown here is derived from an EMBL/GenBank/DDBJ whole genome shotgun (WGS) entry which is preliminary data.</text>
</comment>
<organism evidence="1 2">
    <name type="scientific">Nelumbo nucifera</name>
    <name type="common">Sacred lotus</name>
    <dbReference type="NCBI Taxonomy" id="4432"/>
    <lineage>
        <taxon>Eukaryota</taxon>
        <taxon>Viridiplantae</taxon>
        <taxon>Streptophyta</taxon>
        <taxon>Embryophyta</taxon>
        <taxon>Tracheophyta</taxon>
        <taxon>Spermatophyta</taxon>
        <taxon>Magnoliopsida</taxon>
        <taxon>Proteales</taxon>
        <taxon>Nelumbonaceae</taxon>
        <taxon>Nelumbo</taxon>
    </lineage>
</organism>
<dbReference type="Proteomes" id="UP000607653">
    <property type="component" value="Unassembled WGS sequence"/>
</dbReference>
<keyword evidence="2" id="KW-1185">Reference proteome</keyword>
<protein>
    <submittedName>
        <fullName evidence="1">Uncharacterized protein</fullName>
    </submittedName>
</protein>
<gene>
    <name evidence="1" type="ORF">HUJ06_008208</name>
</gene>
<evidence type="ECO:0000313" key="1">
    <source>
        <dbReference type="EMBL" id="DAD37567.1"/>
    </source>
</evidence>
<dbReference type="EMBL" id="DUZY01000004">
    <property type="protein sequence ID" value="DAD37567.1"/>
    <property type="molecule type" value="Genomic_DNA"/>
</dbReference>
<sequence>MIKAGTLFVYEVGSVDTTFIAARGVATKVIQRSSPEE</sequence>
<dbReference type="AlphaFoldDB" id="A0A822YYF0"/>
<evidence type="ECO:0000313" key="2">
    <source>
        <dbReference type="Proteomes" id="UP000607653"/>
    </source>
</evidence>
<name>A0A822YYF0_NELNU</name>
<accession>A0A822YYF0</accession>